<accession>A0A4R8QIF1</accession>
<comment type="caution">
    <text evidence="3">The sequence shown here is derived from an EMBL/GenBank/DDBJ whole genome shotgun (WGS) entry which is preliminary data.</text>
</comment>
<feature type="compositionally biased region" description="Low complexity" evidence="1">
    <location>
        <begin position="56"/>
        <end position="87"/>
    </location>
</feature>
<feature type="transmembrane region" description="Helical" evidence="2">
    <location>
        <begin position="94"/>
        <end position="117"/>
    </location>
</feature>
<proteinExistence type="predicted"/>
<organism evidence="3 4">
    <name type="scientific">Colletotrichum spinosum</name>
    <dbReference type="NCBI Taxonomy" id="1347390"/>
    <lineage>
        <taxon>Eukaryota</taxon>
        <taxon>Fungi</taxon>
        <taxon>Dikarya</taxon>
        <taxon>Ascomycota</taxon>
        <taxon>Pezizomycotina</taxon>
        <taxon>Sordariomycetes</taxon>
        <taxon>Hypocreomycetidae</taxon>
        <taxon>Glomerellales</taxon>
        <taxon>Glomerellaceae</taxon>
        <taxon>Colletotrichum</taxon>
        <taxon>Colletotrichum orbiculare species complex</taxon>
    </lineage>
</organism>
<evidence type="ECO:0000256" key="2">
    <source>
        <dbReference type="SAM" id="Phobius"/>
    </source>
</evidence>
<evidence type="ECO:0000313" key="4">
    <source>
        <dbReference type="Proteomes" id="UP000295083"/>
    </source>
</evidence>
<reference evidence="3 4" key="1">
    <citation type="submission" date="2018-11" db="EMBL/GenBank/DDBJ databases">
        <title>Genome sequence and assembly of Colletotrichum spinosum.</title>
        <authorList>
            <person name="Gan P."/>
            <person name="Shirasu K."/>
        </authorList>
    </citation>
    <scope>NUCLEOTIDE SEQUENCE [LARGE SCALE GENOMIC DNA]</scope>
    <source>
        <strain evidence="3 4">CBS 515.97</strain>
    </source>
</reference>
<keyword evidence="2" id="KW-1133">Transmembrane helix</keyword>
<dbReference type="AlphaFoldDB" id="A0A4R8QIF1"/>
<evidence type="ECO:0000313" key="3">
    <source>
        <dbReference type="EMBL" id="TDZ35295.1"/>
    </source>
</evidence>
<feature type="region of interest" description="Disordered" evidence="1">
    <location>
        <begin position="56"/>
        <end position="89"/>
    </location>
</feature>
<keyword evidence="2" id="KW-0812">Transmembrane</keyword>
<keyword evidence="4" id="KW-1185">Reference proteome</keyword>
<sequence length="421" mass="45269">MAAPSPITVTGTQTYWGATSAITIPFTVTVTPPAVPDVSSTLPTYASSSTLSSVLGTSSTPSTWQNHTSSGRSPTSSTPRPTNISRSGLSSGEIAGTAIGCLVAGLLIGGLVAFLFLRRQFRQRSSRSPSGSGSGSGQITLATESKAFGPPSSVAHSHDIQLAQFLLDVTPDKDLLSELQSLGELIRQHVDNHYHSRPVQASPQPLVSALRNLGFGDISTLTIEEVVGACIDPQTRQAGLQHVIALLVFTSIDFSSSNSRSSGSRYSMLPNTVSSLLQSMPPPEARGGEKEAVSLALSRWRTLSAFLLHPMRSQRTPLSPAQSEVFPKAKDFATALNTYLGHFTHADQGQQRQTDHLQAVIFECAKFGYEILSQPGEWRFTYFSDAGAAGQDRPRYEKTIRDIKMALPISLPYFTDSEQDR</sequence>
<dbReference type="EMBL" id="QAPG01000043">
    <property type="protein sequence ID" value="TDZ35295.1"/>
    <property type="molecule type" value="Genomic_DNA"/>
</dbReference>
<gene>
    <name evidence="3" type="ORF">C8035_v009825</name>
</gene>
<name>A0A4R8QIF1_9PEZI</name>
<protein>
    <submittedName>
        <fullName evidence="3">Uncharacterized protein</fullName>
    </submittedName>
</protein>
<keyword evidence="2" id="KW-0472">Membrane</keyword>
<evidence type="ECO:0000256" key="1">
    <source>
        <dbReference type="SAM" id="MobiDB-lite"/>
    </source>
</evidence>
<dbReference type="Proteomes" id="UP000295083">
    <property type="component" value="Unassembled WGS sequence"/>
</dbReference>